<sequence>IELKSISVLDFERFLMVLFPVQVGEYEISLPREWASVLKIANVLDFPAIRKLAVGQLESVASPVDRIVLGRKYDFPKLVASGYVELCQRITPLTLLEGHSLGLSEVIDISSI</sequence>
<evidence type="ECO:0000313" key="1">
    <source>
        <dbReference type="EMBL" id="TFK58294.1"/>
    </source>
</evidence>
<feature type="non-terminal residue" evidence="1">
    <location>
        <position position="112"/>
    </location>
</feature>
<organism evidence="1 2">
    <name type="scientific">Pluteus cervinus</name>
    <dbReference type="NCBI Taxonomy" id="181527"/>
    <lineage>
        <taxon>Eukaryota</taxon>
        <taxon>Fungi</taxon>
        <taxon>Dikarya</taxon>
        <taxon>Basidiomycota</taxon>
        <taxon>Agaricomycotina</taxon>
        <taxon>Agaricomycetes</taxon>
        <taxon>Agaricomycetidae</taxon>
        <taxon>Agaricales</taxon>
        <taxon>Pluteineae</taxon>
        <taxon>Pluteaceae</taxon>
        <taxon>Pluteus</taxon>
    </lineage>
</organism>
<dbReference type="EMBL" id="ML209469">
    <property type="protein sequence ID" value="TFK58294.1"/>
    <property type="molecule type" value="Genomic_DNA"/>
</dbReference>
<evidence type="ECO:0000313" key="2">
    <source>
        <dbReference type="Proteomes" id="UP000308600"/>
    </source>
</evidence>
<keyword evidence="2" id="KW-1185">Reference proteome</keyword>
<gene>
    <name evidence="1" type="ORF">BDN72DRAFT_739871</name>
</gene>
<accession>A0ACD2ZYX8</accession>
<name>A0ACD2ZYX8_9AGAR</name>
<reference evidence="1 2" key="1">
    <citation type="journal article" date="2019" name="Nat. Ecol. Evol.">
        <title>Megaphylogeny resolves global patterns of mushroom evolution.</title>
        <authorList>
            <person name="Varga T."/>
            <person name="Krizsan K."/>
            <person name="Foldi C."/>
            <person name="Dima B."/>
            <person name="Sanchez-Garcia M."/>
            <person name="Sanchez-Ramirez S."/>
            <person name="Szollosi G.J."/>
            <person name="Szarkandi J.G."/>
            <person name="Papp V."/>
            <person name="Albert L."/>
            <person name="Andreopoulos W."/>
            <person name="Angelini C."/>
            <person name="Antonin V."/>
            <person name="Barry K.W."/>
            <person name="Bougher N.L."/>
            <person name="Buchanan P."/>
            <person name="Buyck B."/>
            <person name="Bense V."/>
            <person name="Catcheside P."/>
            <person name="Chovatia M."/>
            <person name="Cooper J."/>
            <person name="Damon W."/>
            <person name="Desjardin D."/>
            <person name="Finy P."/>
            <person name="Geml J."/>
            <person name="Haridas S."/>
            <person name="Hughes K."/>
            <person name="Justo A."/>
            <person name="Karasinski D."/>
            <person name="Kautmanova I."/>
            <person name="Kiss B."/>
            <person name="Kocsube S."/>
            <person name="Kotiranta H."/>
            <person name="LaButti K.M."/>
            <person name="Lechner B.E."/>
            <person name="Liimatainen K."/>
            <person name="Lipzen A."/>
            <person name="Lukacs Z."/>
            <person name="Mihaltcheva S."/>
            <person name="Morgado L.N."/>
            <person name="Niskanen T."/>
            <person name="Noordeloos M.E."/>
            <person name="Ohm R.A."/>
            <person name="Ortiz-Santana B."/>
            <person name="Ovrebo C."/>
            <person name="Racz N."/>
            <person name="Riley R."/>
            <person name="Savchenko A."/>
            <person name="Shiryaev A."/>
            <person name="Soop K."/>
            <person name="Spirin V."/>
            <person name="Szebenyi C."/>
            <person name="Tomsovsky M."/>
            <person name="Tulloss R.E."/>
            <person name="Uehling J."/>
            <person name="Grigoriev I.V."/>
            <person name="Vagvolgyi C."/>
            <person name="Papp T."/>
            <person name="Martin F.M."/>
            <person name="Miettinen O."/>
            <person name="Hibbett D.S."/>
            <person name="Nagy L.G."/>
        </authorList>
    </citation>
    <scope>NUCLEOTIDE SEQUENCE [LARGE SCALE GENOMIC DNA]</scope>
    <source>
        <strain evidence="1 2">NL-1719</strain>
    </source>
</reference>
<feature type="non-terminal residue" evidence="1">
    <location>
        <position position="1"/>
    </location>
</feature>
<proteinExistence type="predicted"/>
<dbReference type="Proteomes" id="UP000308600">
    <property type="component" value="Unassembled WGS sequence"/>
</dbReference>
<protein>
    <submittedName>
        <fullName evidence="1">Uncharacterized protein</fullName>
    </submittedName>
</protein>